<feature type="region of interest" description="Disordered" evidence="1">
    <location>
        <begin position="1"/>
        <end position="34"/>
    </location>
</feature>
<gene>
    <name evidence="2" type="ORF">AVEN_182220_1</name>
</gene>
<feature type="compositionally biased region" description="Basic and acidic residues" evidence="1">
    <location>
        <begin position="17"/>
        <end position="28"/>
    </location>
</feature>
<organism evidence="2 3">
    <name type="scientific">Araneus ventricosus</name>
    <name type="common">Orbweaver spider</name>
    <name type="synonym">Epeira ventricosa</name>
    <dbReference type="NCBI Taxonomy" id="182803"/>
    <lineage>
        <taxon>Eukaryota</taxon>
        <taxon>Metazoa</taxon>
        <taxon>Ecdysozoa</taxon>
        <taxon>Arthropoda</taxon>
        <taxon>Chelicerata</taxon>
        <taxon>Arachnida</taxon>
        <taxon>Araneae</taxon>
        <taxon>Araneomorphae</taxon>
        <taxon>Entelegynae</taxon>
        <taxon>Araneoidea</taxon>
        <taxon>Araneidae</taxon>
        <taxon>Araneus</taxon>
    </lineage>
</organism>
<evidence type="ECO:0000256" key="1">
    <source>
        <dbReference type="SAM" id="MobiDB-lite"/>
    </source>
</evidence>
<dbReference type="EMBL" id="BGPR01038289">
    <property type="protein sequence ID" value="GBO14114.1"/>
    <property type="molecule type" value="Genomic_DNA"/>
</dbReference>
<accession>A0A4Y2UPR5</accession>
<dbReference type="AlphaFoldDB" id="A0A4Y2UPR5"/>
<protein>
    <submittedName>
        <fullName evidence="2">Uncharacterized protein</fullName>
    </submittedName>
</protein>
<evidence type="ECO:0000313" key="2">
    <source>
        <dbReference type="EMBL" id="GBO14114.1"/>
    </source>
</evidence>
<proteinExistence type="predicted"/>
<keyword evidence="3" id="KW-1185">Reference proteome</keyword>
<feature type="compositionally biased region" description="Basic residues" evidence="1">
    <location>
        <begin position="1"/>
        <end position="16"/>
    </location>
</feature>
<evidence type="ECO:0000313" key="3">
    <source>
        <dbReference type="Proteomes" id="UP000499080"/>
    </source>
</evidence>
<sequence>MVKGIIHKKNNCKRNHAQKEHLQKESSTKRTSAKGIIQKRAFSKEGSLHICKMNLPQNLYSKRNLPQKNIIENDNTKEHLQWIILTKNIFKGIIQKGHLQRNRLVSSIKF</sequence>
<name>A0A4Y2UPR5_ARAVE</name>
<comment type="caution">
    <text evidence="2">The sequence shown here is derived from an EMBL/GenBank/DDBJ whole genome shotgun (WGS) entry which is preliminary data.</text>
</comment>
<dbReference type="Proteomes" id="UP000499080">
    <property type="component" value="Unassembled WGS sequence"/>
</dbReference>
<reference evidence="2 3" key="1">
    <citation type="journal article" date="2019" name="Sci. Rep.">
        <title>Orb-weaving spider Araneus ventricosus genome elucidates the spidroin gene catalogue.</title>
        <authorList>
            <person name="Kono N."/>
            <person name="Nakamura H."/>
            <person name="Ohtoshi R."/>
            <person name="Moran D.A.P."/>
            <person name="Shinohara A."/>
            <person name="Yoshida Y."/>
            <person name="Fujiwara M."/>
            <person name="Mori M."/>
            <person name="Tomita M."/>
            <person name="Arakawa K."/>
        </authorList>
    </citation>
    <scope>NUCLEOTIDE SEQUENCE [LARGE SCALE GENOMIC DNA]</scope>
</reference>